<feature type="transmembrane region" description="Helical" evidence="9">
    <location>
        <begin position="175"/>
        <end position="192"/>
    </location>
</feature>
<organism evidence="12 13">
    <name type="scientific">Mycoplasmopsis felis</name>
    <dbReference type="NCBI Taxonomy" id="33923"/>
    <lineage>
        <taxon>Bacteria</taxon>
        <taxon>Bacillati</taxon>
        <taxon>Mycoplasmatota</taxon>
        <taxon>Mycoplasmoidales</taxon>
        <taxon>Metamycoplasmataceae</taxon>
        <taxon>Mycoplasmopsis</taxon>
    </lineage>
</organism>
<dbReference type="GO" id="GO:0005524">
    <property type="term" value="F:ATP binding"/>
    <property type="evidence" value="ECO:0007669"/>
    <property type="project" value="UniProtKB-KW"/>
</dbReference>
<feature type="domain" description="ABC transmembrane type-1" evidence="11">
    <location>
        <begin position="25"/>
        <end position="330"/>
    </location>
</feature>
<dbReference type="InterPro" id="IPR003439">
    <property type="entry name" value="ABC_transporter-like_ATP-bd"/>
</dbReference>
<dbReference type="SUPFAM" id="SSF52540">
    <property type="entry name" value="P-loop containing nucleoside triphosphate hydrolases"/>
    <property type="match status" value="1"/>
</dbReference>
<evidence type="ECO:0000256" key="9">
    <source>
        <dbReference type="SAM" id="Phobius"/>
    </source>
</evidence>
<feature type="transmembrane region" description="Helical" evidence="9">
    <location>
        <begin position="21"/>
        <end position="48"/>
    </location>
</feature>
<comment type="subcellular location">
    <subcellularLocation>
        <location evidence="1">Cell membrane</location>
        <topology evidence="1">Multi-pass membrane protein</topology>
    </subcellularLocation>
</comment>
<evidence type="ECO:0000256" key="2">
    <source>
        <dbReference type="ARBA" id="ARBA00005417"/>
    </source>
</evidence>
<feature type="transmembrane region" description="Helical" evidence="9">
    <location>
        <begin position="68"/>
        <end position="87"/>
    </location>
</feature>
<dbReference type="Gene3D" id="3.40.50.300">
    <property type="entry name" value="P-loop containing nucleotide triphosphate hydrolases"/>
    <property type="match status" value="1"/>
</dbReference>
<evidence type="ECO:0000256" key="1">
    <source>
        <dbReference type="ARBA" id="ARBA00004651"/>
    </source>
</evidence>
<feature type="transmembrane region" description="Helical" evidence="9">
    <location>
        <begin position="152"/>
        <end position="169"/>
    </location>
</feature>
<dbReference type="PANTHER" id="PTHR43394">
    <property type="entry name" value="ATP-DEPENDENT PERMEASE MDL1, MITOCHONDRIAL"/>
    <property type="match status" value="1"/>
</dbReference>
<dbReference type="PROSITE" id="PS50929">
    <property type="entry name" value="ABC_TM1F"/>
    <property type="match status" value="1"/>
</dbReference>
<dbReference type="Pfam" id="PF00664">
    <property type="entry name" value="ABC_membrane"/>
    <property type="match status" value="1"/>
</dbReference>
<dbReference type="Pfam" id="PF00005">
    <property type="entry name" value="ABC_tran"/>
    <property type="match status" value="1"/>
</dbReference>
<dbReference type="InterPro" id="IPR011527">
    <property type="entry name" value="ABC1_TM_dom"/>
</dbReference>
<sequence length="642" mass="72885">MKSNNIKTLKVLLSFIKEDKKILYISFIFSLINAIAYIGGSFLIGFIVNLIFEPIAKGDVNPLDVNEPLFWGLVTSLLISYLIYAIFRYLENRMYVKISFNATSRLRNNLIQKLHKLPISYYDSNKTGDLISSLIVDVNNIANSLYQSSTQIINALFNITISIVFMSFVSFALTIIVIPLSILMFIGVILLIKKSQPYFIKVQETFGELNAFVEEMLSNTKVTNVFNQQDFIYKQLQSITKKIRDISFKGDIIVRSFETIYYVISNSIILIITVISALFYLNSWSVLGIPGLGADSNGKATAALIFTFISLNWNFIGPTQSALGTIFSLQVGIASTTRVMKILVSKEVNRENEKIRIVKIKYDEKSNSYIETNKQDLFGFYAWKKINSETNLTEYKSVKGKVEFENVYFKYNEYSEQYQLKNASFVAEQGKVIAIVGPTGAGKTTIINLITKYYDYEKGSIRIDGNELKEINSDDLRDILTIVLQDSFLFNETILENLKTTNPDASFEEINQATELTQAHHFIQNMENGYDTLIENNGMNISQGQRQLLSLSRAILSNRNILILDEATSNIDSSTERIVQKSMLHLMQHKTCFVIAHRLSTIKNADLILVVNEGKIIESGSHQELLDQNGFYTNLYHSQFGN</sequence>
<keyword evidence="13" id="KW-1185">Reference proteome</keyword>
<dbReference type="PANTHER" id="PTHR43394:SF1">
    <property type="entry name" value="ATP-BINDING CASSETTE SUB-FAMILY B MEMBER 10, MITOCHONDRIAL"/>
    <property type="match status" value="1"/>
</dbReference>
<keyword evidence="5" id="KW-0547">Nucleotide-binding</keyword>
<dbReference type="InterPro" id="IPR039421">
    <property type="entry name" value="Type_1_exporter"/>
</dbReference>
<evidence type="ECO:0000259" key="10">
    <source>
        <dbReference type="PROSITE" id="PS50893"/>
    </source>
</evidence>
<evidence type="ECO:0000259" key="11">
    <source>
        <dbReference type="PROSITE" id="PS50929"/>
    </source>
</evidence>
<dbReference type="RefSeq" id="WP_233091030.1">
    <property type="nucleotide sequence ID" value="NZ_AP022325.1"/>
</dbReference>
<evidence type="ECO:0000313" key="13">
    <source>
        <dbReference type="Proteomes" id="UP000464317"/>
    </source>
</evidence>
<keyword evidence="4 9" id="KW-0812">Transmembrane</keyword>
<evidence type="ECO:0000256" key="4">
    <source>
        <dbReference type="ARBA" id="ARBA00022692"/>
    </source>
</evidence>
<dbReference type="PROSITE" id="PS00211">
    <property type="entry name" value="ABC_TRANSPORTER_1"/>
    <property type="match status" value="1"/>
</dbReference>
<gene>
    <name evidence="12" type="ORF">JPM2_2870</name>
</gene>
<evidence type="ECO:0000256" key="6">
    <source>
        <dbReference type="ARBA" id="ARBA00022840"/>
    </source>
</evidence>
<feature type="transmembrane region" description="Helical" evidence="9">
    <location>
        <begin position="259"/>
        <end position="280"/>
    </location>
</feature>
<accession>A0A809S8T1</accession>
<evidence type="ECO:0000256" key="3">
    <source>
        <dbReference type="ARBA" id="ARBA00022448"/>
    </source>
</evidence>
<dbReference type="SUPFAM" id="SSF90123">
    <property type="entry name" value="ABC transporter transmembrane region"/>
    <property type="match status" value="1"/>
</dbReference>
<evidence type="ECO:0000256" key="8">
    <source>
        <dbReference type="ARBA" id="ARBA00023136"/>
    </source>
</evidence>
<keyword evidence="3" id="KW-0813">Transport</keyword>
<dbReference type="Proteomes" id="UP000464317">
    <property type="component" value="Chromosome"/>
</dbReference>
<dbReference type="AlphaFoldDB" id="A0A809S8T1"/>
<name>A0A809S8T1_9BACT</name>
<comment type="similarity">
    <text evidence="2">Belongs to the ABC transporter superfamily.</text>
</comment>
<dbReference type="InterPro" id="IPR003593">
    <property type="entry name" value="AAA+_ATPase"/>
</dbReference>
<dbReference type="GO" id="GO:0016887">
    <property type="term" value="F:ATP hydrolysis activity"/>
    <property type="evidence" value="ECO:0007669"/>
    <property type="project" value="InterPro"/>
</dbReference>
<dbReference type="InterPro" id="IPR036640">
    <property type="entry name" value="ABC1_TM_sf"/>
</dbReference>
<feature type="domain" description="ABC transporter" evidence="10">
    <location>
        <begin position="402"/>
        <end position="638"/>
    </location>
</feature>
<dbReference type="Gene3D" id="1.20.1560.10">
    <property type="entry name" value="ABC transporter type 1, transmembrane domain"/>
    <property type="match status" value="2"/>
</dbReference>
<keyword evidence="8 9" id="KW-0472">Membrane</keyword>
<dbReference type="PROSITE" id="PS50893">
    <property type="entry name" value="ABC_TRANSPORTER_2"/>
    <property type="match status" value="1"/>
</dbReference>
<protein>
    <submittedName>
        <fullName evidence="12">ABC transporter</fullName>
    </submittedName>
</protein>
<dbReference type="GO" id="GO:0015421">
    <property type="term" value="F:ABC-type oligopeptide transporter activity"/>
    <property type="evidence" value="ECO:0007669"/>
    <property type="project" value="TreeGrafter"/>
</dbReference>
<reference evidence="12 13" key="1">
    <citation type="submission" date="2020-01" db="EMBL/GenBank/DDBJ databases">
        <title>Complete genome sequence of Mycoplasma felis strain Myco-2.</title>
        <authorList>
            <person name="Kinoshita Y."/>
            <person name="Niwa H."/>
            <person name="Uchida-Fujii E."/>
            <person name="Nukada T."/>
        </authorList>
    </citation>
    <scope>NUCLEOTIDE SEQUENCE [LARGE SCALE GENOMIC DNA]</scope>
    <source>
        <strain evidence="12 13">Myco-2</strain>
    </source>
</reference>
<proteinExistence type="inferred from homology"/>
<dbReference type="InterPro" id="IPR017871">
    <property type="entry name" value="ABC_transporter-like_CS"/>
</dbReference>
<dbReference type="GO" id="GO:0005886">
    <property type="term" value="C:plasma membrane"/>
    <property type="evidence" value="ECO:0007669"/>
    <property type="project" value="UniProtKB-SubCell"/>
</dbReference>
<evidence type="ECO:0000256" key="7">
    <source>
        <dbReference type="ARBA" id="ARBA00022989"/>
    </source>
</evidence>
<dbReference type="FunFam" id="3.40.50.300:FF:000287">
    <property type="entry name" value="Multidrug ABC transporter ATP-binding protein"/>
    <property type="match status" value="1"/>
</dbReference>
<dbReference type="EMBL" id="AP022325">
    <property type="protein sequence ID" value="BBU47594.1"/>
    <property type="molecule type" value="Genomic_DNA"/>
</dbReference>
<evidence type="ECO:0000256" key="5">
    <source>
        <dbReference type="ARBA" id="ARBA00022741"/>
    </source>
</evidence>
<dbReference type="InterPro" id="IPR027417">
    <property type="entry name" value="P-loop_NTPase"/>
</dbReference>
<dbReference type="SMART" id="SM00382">
    <property type="entry name" value="AAA"/>
    <property type="match status" value="1"/>
</dbReference>
<evidence type="ECO:0000313" key="12">
    <source>
        <dbReference type="EMBL" id="BBU47594.1"/>
    </source>
</evidence>
<keyword evidence="7 9" id="KW-1133">Transmembrane helix</keyword>
<keyword evidence="6" id="KW-0067">ATP-binding</keyword>
<dbReference type="KEGG" id="mfel:JPM2_2870"/>
<dbReference type="CDD" id="cd18547">
    <property type="entry name" value="ABC_6TM_Tm288_like"/>
    <property type="match status" value="1"/>
</dbReference>